<dbReference type="STRING" id="6526.A0A2C9LK66"/>
<dbReference type="SUPFAM" id="SSF51735">
    <property type="entry name" value="NAD(P)-binding Rossmann-fold domains"/>
    <property type="match status" value="1"/>
</dbReference>
<dbReference type="AlphaFoldDB" id="A0A2C9LK66"/>
<evidence type="ECO:0000313" key="2">
    <source>
        <dbReference type="EnsemblMetazoa" id="BGLB032120-PB"/>
    </source>
</evidence>
<dbReference type="Gene3D" id="3.40.50.720">
    <property type="entry name" value="NAD(P)-binding Rossmann-like Domain"/>
    <property type="match status" value="1"/>
</dbReference>
<dbReference type="InterPro" id="IPR016040">
    <property type="entry name" value="NAD(P)-bd_dom"/>
</dbReference>
<dbReference type="InterPro" id="IPR036291">
    <property type="entry name" value="NAD(P)-bd_dom_sf"/>
</dbReference>
<feature type="domain" description="NAD(P)-binding" evidence="1">
    <location>
        <begin position="17"/>
        <end position="212"/>
    </location>
</feature>
<protein>
    <recommendedName>
        <fullName evidence="1">NAD(P)-binding domain-containing protein</fullName>
    </recommendedName>
</protein>
<dbReference type="EnsemblMetazoa" id="BGLB032120-RB">
    <property type="protein sequence ID" value="BGLB032120-PB"/>
    <property type="gene ID" value="BGLB032120"/>
</dbReference>
<dbReference type="PANTHER" id="PTHR15020">
    <property type="entry name" value="FLAVIN REDUCTASE-RELATED"/>
    <property type="match status" value="1"/>
</dbReference>
<reference evidence="2" key="1">
    <citation type="submission" date="2020-05" db="UniProtKB">
        <authorList>
            <consortium name="EnsemblMetazoa"/>
        </authorList>
    </citation>
    <scope>IDENTIFICATION</scope>
    <source>
        <strain evidence="2">BB02</strain>
    </source>
</reference>
<dbReference type="Proteomes" id="UP000076420">
    <property type="component" value="Unassembled WGS sequence"/>
</dbReference>
<organism evidence="2 3">
    <name type="scientific">Biomphalaria glabrata</name>
    <name type="common">Bloodfluke planorb</name>
    <name type="synonym">Freshwater snail</name>
    <dbReference type="NCBI Taxonomy" id="6526"/>
    <lineage>
        <taxon>Eukaryota</taxon>
        <taxon>Metazoa</taxon>
        <taxon>Spiralia</taxon>
        <taxon>Lophotrochozoa</taxon>
        <taxon>Mollusca</taxon>
        <taxon>Gastropoda</taxon>
        <taxon>Heterobranchia</taxon>
        <taxon>Euthyneura</taxon>
        <taxon>Panpulmonata</taxon>
        <taxon>Hygrophila</taxon>
        <taxon>Lymnaeoidea</taxon>
        <taxon>Planorbidae</taxon>
        <taxon>Biomphalaria</taxon>
    </lineage>
</organism>
<dbReference type="VEuPathDB" id="VectorBase:BGLB032120"/>
<sequence>MTMEQVSWTRMKILVIGATSPMGISIISEALTRGYEVIALVRNPEKMISLTPRLQVVEADFFNSDDIAEHLDGCKAVLSGIEAWPRLTPCNIYAKSCEAVVKAMRQKDIKRLMVITFLTIEKDPLLPSWLTWAMNKLLFLRKHIYEDMAICEHYLDYQCRDIQFTVVKLFDFTNQPSEGIQILASESQSPLDMDNRIGRQDIAKFMLNNLAQKEYYRKFIYVRYSR</sequence>
<dbReference type="PANTHER" id="PTHR15020:SF50">
    <property type="entry name" value="UPF0659 PROTEIN YMR090W"/>
    <property type="match status" value="1"/>
</dbReference>
<proteinExistence type="predicted"/>
<evidence type="ECO:0000259" key="1">
    <source>
        <dbReference type="Pfam" id="PF13460"/>
    </source>
</evidence>
<dbReference type="KEGG" id="bgt:106071546"/>
<gene>
    <name evidence="2" type="primary">106071546</name>
</gene>
<evidence type="ECO:0000313" key="3">
    <source>
        <dbReference type="Proteomes" id="UP000076420"/>
    </source>
</evidence>
<accession>A0A2C9LK66</accession>
<dbReference type="VEuPathDB" id="VectorBase:BGLAX_047608"/>
<dbReference type="GO" id="GO:0003824">
    <property type="term" value="F:catalytic activity"/>
    <property type="evidence" value="ECO:0007669"/>
    <property type="project" value="UniProtKB-ARBA"/>
</dbReference>
<dbReference type="Pfam" id="PF13460">
    <property type="entry name" value="NAD_binding_10"/>
    <property type="match status" value="1"/>
</dbReference>
<name>A0A2C9LK66_BIOGL</name>